<evidence type="ECO:0000256" key="14">
    <source>
        <dbReference type="PIRSR" id="PIRSR001365-1"/>
    </source>
</evidence>
<dbReference type="Pfam" id="PF00701">
    <property type="entry name" value="DHDPS"/>
    <property type="match status" value="1"/>
</dbReference>
<dbReference type="GO" id="GO:0019877">
    <property type="term" value="P:diaminopimelate biosynthetic process"/>
    <property type="evidence" value="ECO:0007669"/>
    <property type="project" value="UniProtKB-UniRule"/>
</dbReference>
<dbReference type="Proteomes" id="UP000070186">
    <property type="component" value="Unassembled WGS sequence"/>
</dbReference>
<dbReference type="PIRSF" id="PIRSF001365">
    <property type="entry name" value="DHDPS"/>
    <property type="match status" value="1"/>
</dbReference>
<dbReference type="PANTHER" id="PTHR12128">
    <property type="entry name" value="DIHYDRODIPICOLINATE SYNTHASE"/>
    <property type="match status" value="1"/>
</dbReference>
<comment type="similarity">
    <text evidence="3 12 13">Belongs to the DapA family.</text>
</comment>
<keyword evidence="17" id="KW-1185">Reference proteome</keyword>
<dbReference type="SMART" id="SM01130">
    <property type="entry name" value="DHDPS"/>
    <property type="match status" value="1"/>
</dbReference>
<feature type="site" description="Part of a proton relay during catalysis" evidence="12">
    <location>
        <position position="107"/>
    </location>
</feature>
<feature type="binding site" evidence="12 15">
    <location>
        <position position="203"/>
    </location>
    <ligand>
        <name>pyruvate</name>
        <dbReference type="ChEBI" id="CHEBI:15361"/>
    </ligand>
</feature>
<dbReference type="RefSeq" id="WP_066884418.1">
    <property type="nucleotide sequence ID" value="NZ_LODL01000021.1"/>
</dbReference>
<feature type="active site" description="Proton donor/acceptor" evidence="12 14">
    <location>
        <position position="133"/>
    </location>
</feature>
<name>A0A133XI68_9RHOO</name>
<evidence type="ECO:0000256" key="3">
    <source>
        <dbReference type="ARBA" id="ARBA00007592"/>
    </source>
</evidence>
<dbReference type="InterPro" id="IPR020624">
    <property type="entry name" value="Schiff_base-form_aldolases_CS"/>
</dbReference>
<dbReference type="Gene3D" id="3.20.20.70">
    <property type="entry name" value="Aldolase class I"/>
    <property type="match status" value="1"/>
</dbReference>
<dbReference type="HAMAP" id="MF_00418">
    <property type="entry name" value="DapA"/>
    <property type="match status" value="1"/>
</dbReference>
<evidence type="ECO:0000256" key="4">
    <source>
        <dbReference type="ARBA" id="ARBA00012086"/>
    </source>
</evidence>
<dbReference type="PROSITE" id="PS00666">
    <property type="entry name" value="DHDPS_2"/>
    <property type="match status" value="1"/>
</dbReference>
<accession>A0A133XI68</accession>
<comment type="subunit">
    <text evidence="12">Homotetramer; dimer of dimers.</text>
</comment>
<feature type="site" description="Part of a proton relay during catalysis" evidence="12">
    <location>
        <position position="44"/>
    </location>
</feature>
<evidence type="ECO:0000256" key="15">
    <source>
        <dbReference type="PIRSR" id="PIRSR001365-2"/>
    </source>
</evidence>
<evidence type="ECO:0000256" key="11">
    <source>
        <dbReference type="ARBA" id="ARBA00047836"/>
    </source>
</evidence>
<keyword evidence="7 12" id="KW-0220">Diaminopimelate biosynthesis</keyword>
<dbReference type="InterPro" id="IPR005263">
    <property type="entry name" value="DapA"/>
</dbReference>
<keyword evidence="9 12" id="KW-0456">Lyase</keyword>
<comment type="function">
    <text evidence="1 12">Catalyzes the condensation of (S)-aspartate-beta-semialdehyde [(S)-ASA] and pyruvate to 4-hydroxy-tetrahydrodipicolinate (HTPA).</text>
</comment>
<evidence type="ECO:0000313" key="16">
    <source>
        <dbReference type="EMBL" id="KXB30622.1"/>
    </source>
</evidence>
<comment type="caution">
    <text evidence="12">Was originally thought to be a dihydrodipicolinate synthase (DHDPS), catalyzing the condensation of (S)-aspartate-beta-semialdehyde [(S)-ASA] and pyruvate to dihydrodipicolinate (DHDP). However, it was shown in E.coli that the product of the enzymatic reaction is not dihydrodipicolinate but in fact (4S)-4-hydroxy-2,3,4,5-tetrahydro-(2S)-dipicolinic acid (HTPA), and that the consecutive dehydration reaction leading to DHDP is not spontaneous but catalyzed by DapB.</text>
</comment>
<reference evidence="16 17" key="1">
    <citation type="submission" date="2015-12" db="EMBL/GenBank/DDBJ databases">
        <title>Nitrous oxide reduction kinetics distinguish bacteria harboring typical versus atypical NosZ.</title>
        <authorList>
            <person name="Yoon S."/>
            <person name="Nissen S."/>
            <person name="Park D."/>
            <person name="Sanford R.A."/>
            <person name="Loeffler F.E."/>
        </authorList>
    </citation>
    <scope>NUCLEOTIDE SEQUENCE [LARGE SCALE GENOMIC DNA]</scope>
    <source>
        <strain evidence="16 17">ATCC BAA-841</strain>
    </source>
</reference>
<dbReference type="UniPathway" id="UPA00034">
    <property type="reaction ID" value="UER00017"/>
</dbReference>
<keyword evidence="10 12" id="KW-0704">Schiff base</keyword>
<gene>
    <name evidence="12" type="primary">dapA</name>
    <name evidence="16" type="ORF">AT959_13090</name>
</gene>
<sequence length="292" mass="31101">MITGSIVAIVTPMHEDGSLDLNSLRNLVDFHVREGTDGIVIVGTTGESPTVNVEEHCELIRVTVDHAAGRIPVIAGTGANSTAEAIELTEFAKKAGADMALSVVPYYNKPTQEGLYRHFKAIAEAVELPVLLYNVPGRTVADMSNDTILRLAEVSGIVGVKDATGSIDRACDLIARAPKDFALYTGDDMTAVATISLGFHGDISVTANVAPRLMHEMCVAAAAGNIARAREIHFKLLGLHRDLFCEANPIPVKWAVHKLGLMPNGIRLPLTTLSEANQPRVLAALRQAGLIA</sequence>
<dbReference type="AlphaFoldDB" id="A0A133XI68"/>
<dbReference type="SUPFAM" id="SSF51569">
    <property type="entry name" value="Aldolase"/>
    <property type="match status" value="1"/>
</dbReference>
<proteinExistence type="inferred from homology"/>
<comment type="subcellular location">
    <subcellularLocation>
        <location evidence="12">Cytoplasm</location>
    </subcellularLocation>
</comment>
<evidence type="ECO:0000256" key="9">
    <source>
        <dbReference type="ARBA" id="ARBA00023239"/>
    </source>
</evidence>
<dbReference type="EC" id="4.3.3.7" evidence="4 12"/>
<evidence type="ECO:0000256" key="7">
    <source>
        <dbReference type="ARBA" id="ARBA00022915"/>
    </source>
</evidence>
<dbReference type="PRINTS" id="PR00146">
    <property type="entry name" value="DHPICSNTHASE"/>
</dbReference>
<dbReference type="GO" id="GO:0009089">
    <property type="term" value="P:lysine biosynthetic process via diaminopimelate"/>
    <property type="evidence" value="ECO:0007669"/>
    <property type="project" value="UniProtKB-UniRule"/>
</dbReference>
<dbReference type="InterPro" id="IPR020625">
    <property type="entry name" value="Schiff_base-form_aldolases_AS"/>
</dbReference>
<dbReference type="PANTHER" id="PTHR12128:SF66">
    <property type="entry name" value="4-HYDROXY-2-OXOGLUTARATE ALDOLASE, MITOCHONDRIAL"/>
    <property type="match status" value="1"/>
</dbReference>
<comment type="caution">
    <text evidence="16">The sequence shown here is derived from an EMBL/GenBank/DDBJ whole genome shotgun (WGS) entry which is preliminary data.</text>
</comment>
<evidence type="ECO:0000313" key="17">
    <source>
        <dbReference type="Proteomes" id="UP000070186"/>
    </source>
</evidence>
<evidence type="ECO:0000256" key="2">
    <source>
        <dbReference type="ARBA" id="ARBA00005120"/>
    </source>
</evidence>
<dbReference type="PROSITE" id="PS00665">
    <property type="entry name" value="DHDPS_1"/>
    <property type="match status" value="1"/>
</dbReference>
<comment type="catalytic activity">
    <reaction evidence="11 12">
        <text>L-aspartate 4-semialdehyde + pyruvate = (2S,4S)-4-hydroxy-2,3,4,5-tetrahydrodipicolinate + H2O + H(+)</text>
        <dbReference type="Rhea" id="RHEA:34171"/>
        <dbReference type="ChEBI" id="CHEBI:15361"/>
        <dbReference type="ChEBI" id="CHEBI:15377"/>
        <dbReference type="ChEBI" id="CHEBI:15378"/>
        <dbReference type="ChEBI" id="CHEBI:67139"/>
        <dbReference type="ChEBI" id="CHEBI:537519"/>
        <dbReference type="EC" id="4.3.3.7"/>
    </reaction>
</comment>
<evidence type="ECO:0000256" key="12">
    <source>
        <dbReference type="HAMAP-Rule" id="MF_00418"/>
    </source>
</evidence>
<dbReference type="GO" id="GO:0005829">
    <property type="term" value="C:cytosol"/>
    <property type="evidence" value="ECO:0007669"/>
    <property type="project" value="TreeGrafter"/>
</dbReference>
<keyword evidence="8 12" id="KW-0457">Lysine biosynthesis</keyword>
<protein>
    <recommendedName>
        <fullName evidence="4 12">4-hydroxy-tetrahydrodipicolinate synthase</fullName>
        <shortName evidence="12">HTPA synthase</shortName>
        <ecNumber evidence="4 12">4.3.3.7</ecNumber>
    </recommendedName>
</protein>
<evidence type="ECO:0000256" key="10">
    <source>
        <dbReference type="ARBA" id="ARBA00023270"/>
    </source>
</evidence>
<keyword evidence="6 12" id="KW-0028">Amino-acid biosynthesis</keyword>
<keyword evidence="5 12" id="KW-0963">Cytoplasm</keyword>
<feature type="binding site" evidence="12 15">
    <location>
        <position position="45"/>
    </location>
    <ligand>
        <name>pyruvate</name>
        <dbReference type="ChEBI" id="CHEBI:15361"/>
    </ligand>
</feature>
<evidence type="ECO:0000256" key="5">
    <source>
        <dbReference type="ARBA" id="ARBA00022490"/>
    </source>
</evidence>
<evidence type="ECO:0000256" key="1">
    <source>
        <dbReference type="ARBA" id="ARBA00003294"/>
    </source>
</evidence>
<dbReference type="EMBL" id="LODL01000021">
    <property type="protein sequence ID" value="KXB30622.1"/>
    <property type="molecule type" value="Genomic_DNA"/>
</dbReference>
<organism evidence="16 17">
    <name type="scientific">Dechloromonas denitrificans</name>
    <dbReference type="NCBI Taxonomy" id="281362"/>
    <lineage>
        <taxon>Bacteria</taxon>
        <taxon>Pseudomonadati</taxon>
        <taxon>Pseudomonadota</taxon>
        <taxon>Betaproteobacteria</taxon>
        <taxon>Rhodocyclales</taxon>
        <taxon>Azonexaceae</taxon>
        <taxon>Dechloromonas</taxon>
    </lineage>
</organism>
<dbReference type="InterPro" id="IPR002220">
    <property type="entry name" value="DapA-like"/>
</dbReference>
<comment type="pathway">
    <text evidence="2 12">Amino-acid biosynthesis; L-lysine biosynthesis via DAP pathway; (S)-tetrahydrodipicolinate from L-aspartate: step 3/4.</text>
</comment>
<dbReference type="NCBIfam" id="TIGR00674">
    <property type="entry name" value="dapA"/>
    <property type="match status" value="1"/>
</dbReference>
<evidence type="ECO:0000256" key="8">
    <source>
        <dbReference type="ARBA" id="ARBA00023154"/>
    </source>
</evidence>
<evidence type="ECO:0000256" key="6">
    <source>
        <dbReference type="ARBA" id="ARBA00022605"/>
    </source>
</evidence>
<dbReference type="InterPro" id="IPR013785">
    <property type="entry name" value="Aldolase_TIM"/>
</dbReference>
<dbReference type="STRING" id="281362.AT959_13090"/>
<evidence type="ECO:0000256" key="13">
    <source>
        <dbReference type="PIRNR" id="PIRNR001365"/>
    </source>
</evidence>
<dbReference type="CDD" id="cd00950">
    <property type="entry name" value="DHDPS"/>
    <property type="match status" value="1"/>
</dbReference>
<feature type="active site" description="Schiff-base intermediate with substrate" evidence="12 14">
    <location>
        <position position="161"/>
    </location>
</feature>
<dbReference type="GO" id="GO:0008840">
    <property type="term" value="F:4-hydroxy-tetrahydrodipicolinate synthase activity"/>
    <property type="evidence" value="ECO:0007669"/>
    <property type="project" value="UniProtKB-UniRule"/>
</dbReference>